<dbReference type="GO" id="GO:0004746">
    <property type="term" value="F:riboflavin synthase activity"/>
    <property type="evidence" value="ECO:0007669"/>
    <property type="project" value="UniProtKB-UniRule"/>
</dbReference>
<dbReference type="InterPro" id="IPR017938">
    <property type="entry name" value="Riboflavin_synthase-like_b-brl"/>
</dbReference>
<comment type="pathway">
    <text evidence="3">Cofactor biosynthesis; riboflavin biosynthesis; riboflavin from 2-hydroxy-3-oxobutyl phosphate and 5-amino-6-(D-ribitylamino)uracil: step 2/2.</text>
</comment>
<dbReference type="InterPro" id="IPR023366">
    <property type="entry name" value="ATP_synth_asu-like_sf"/>
</dbReference>
<evidence type="ECO:0000256" key="9">
    <source>
        <dbReference type="NCBIfam" id="TIGR00187"/>
    </source>
</evidence>
<organism evidence="12 13">
    <name type="scientific">Candidatus Curtissbacteria bacterium GW2011_GWC2_38_9</name>
    <dbReference type="NCBI Taxonomy" id="1618414"/>
    <lineage>
        <taxon>Bacteria</taxon>
        <taxon>Candidatus Curtissiibacteriota</taxon>
    </lineage>
</organism>
<dbReference type="Pfam" id="PF00677">
    <property type="entry name" value="Lum_binding"/>
    <property type="match status" value="2"/>
</dbReference>
<reference evidence="12 13" key="1">
    <citation type="journal article" date="2015" name="Nature">
        <title>rRNA introns, odd ribosomes, and small enigmatic genomes across a large radiation of phyla.</title>
        <authorList>
            <person name="Brown C.T."/>
            <person name="Hug L.A."/>
            <person name="Thomas B.C."/>
            <person name="Sharon I."/>
            <person name="Castelle C.J."/>
            <person name="Singh A."/>
            <person name="Wilkins M.J."/>
            <person name="Williams K.H."/>
            <person name="Banfield J.F."/>
        </authorList>
    </citation>
    <scope>NUCLEOTIDE SEQUENCE [LARGE SCALE GENOMIC DNA]</scope>
</reference>
<dbReference type="EC" id="2.5.1.9" evidence="4 9"/>
<evidence type="ECO:0000259" key="11">
    <source>
        <dbReference type="PROSITE" id="PS51177"/>
    </source>
</evidence>
<dbReference type="Gene3D" id="2.40.30.20">
    <property type="match status" value="2"/>
</dbReference>
<dbReference type="InterPro" id="IPR001783">
    <property type="entry name" value="Lumazine-bd"/>
</dbReference>
<dbReference type="PATRIC" id="fig|1618414.3.peg.575"/>
<dbReference type="PROSITE" id="PS51177">
    <property type="entry name" value="LUMAZINE_BIND"/>
    <property type="match status" value="2"/>
</dbReference>
<feature type="domain" description="Lumazine-binding" evidence="11">
    <location>
        <begin position="4"/>
        <end position="96"/>
    </location>
</feature>
<dbReference type="PIRSF" id="PIRSF000498">
    <property type="entry name" value="Riboflavin_syn_A"/>
    <property type="match status" value="1"/>
</dbReference>
<dbReference type="SUPFAM" id="SSF63380">
    <property type="entry name" value="Riboflavin synthase domain-like"/>
    <property type="match status" value="2"/>
</dbReference>
<dbReference type="PANTHER" id="PTHR21098:SF12">
    <property type="entry name" value="RIBOFLAVIN SYNTHASE"/>
    <property type="match status" value="1"/>
</dbReference>
<proteinExistence type="predicted"/>
<sequence length="193" mass="21844">MKIMFKGIIKETVKVKEIKTRKNGAVLKLVRPKFKTDIGQSLAVNGVCSTVVKTHPYLQFEYMPETLKCSNINRLKKNDFVNLEPSLKFGATLDGHLVLGHVDAVGKILSVKTEGNSRVFRITIPSGFKKYLMPKGSITVEGVALTVVGARQNFFTVKIIPYTLRHTNLIWKKMENKVNLEFDILAKYLYARK</sequence>
<evidence type="ECO:0000256" key="2">
    <source>
        <dbReference type="ARBA" id="ARBA00002803"/>
    </source>
</evidence>
<comment type="caution">
    <text evidence="12">The sequence shown here is derived from an EMBL/GenBank/DDBJ whole genome shotgun (WGS) entry which is preliminary data.</text>
</comment>
<feature type="repeat" description="Lumazine-binding" evidence="10">
    <location>
        <begin position="4"/>
        <end position="96"/>
    </location>
</feature>
<evidence type="ECO:0000256" key="3">
    <source>
        <dbReference type="ARBA" id="ARBA00004887"/>
    </source>
</evidence>
<evidence type="ECO:0000256" key="8">
    <source>
        <dbReference type="ARBA" id="ARBA00022737"/>
    </source>
</evidence>
<accession>A0A0G0LJY2</accession>
<dbReference type="GO" id="GO:0009231">
    <property type="term" value="P:riboflavin biosynthetic process"/>
    <property type="evidence" value="ECO:0007669"/>
    <property type="project" value="UniProtKB-KW"/>
</dbReference>
<dbReference type="Proteomes" id="UP000034893">
    <property type="component" value="Unassembled WGS sequence"/>
</dbReference>
<evidence type="ECO:0000256" key="5">
    <source>
        <dbReference type="ARBA" id="ARBA00013950"/>
    </source>
</evidence>
<keyword evidence="6" id="KW-0686">Riboflavin biosynthesis</keyword>
<evidence type="ECO:0000256" key="7">
    <source>
        <dbReference type="ARBA" id="ARBA00022679"/>
    </source>
</evidence>
<dbReference type="CDD" id="cd00402">
    <property type="entry name" value="Riboflavin_synthase_like"/>
    <property type="match status" value="1"/>
</dbReference>
<comment type="catalytic activity">
    <reaction evidence="1">
        <text>2 6,7-dimethyl-8-(1-D-ribityl)lumazine + H(+) = 5-amino-6-(D-ribitylamino)uracil + riboflavin</text>
        <dbReference type="Rhea" id="RHEA:20772"/>
        <dbReference type="ChEBI" id="CHEBI:15378"/>
        <dbReference type="ChEBI" id="CHEBI:15934"/>
        <dbReference type="ChEBI" id="CHEBI:57986"/>
        <dbReference type="ChEBI" id="CHEBI:58201"/>
        <dbReference type="EC" id="2.5.1.9"/>
    </reaction>
</comment>
<dbReference type="NCBIfam" id="TIGR00187">
    <property type="entry name" value="ribE"/>
    <property type="match status" value="1"/>
</dbReference>
<keyword evidence="7" id="KW-0808">Transferase</keyword>
<keyword evidence="8" id="KW-0677">Repeat</keyword>
<evidence type="ECO:0000313" key="13">
    <source>
        <dbReference type="Proteomes" id="UP000034893"/>
    </source>
</evidence>
<feature type="repeat" description="Lumazine-binding" evidence="10">
    <location>
        <begin position="97"/>
        <end position="193"/>
    </location>
</feature>
<evidence type="ECO:0000256" key="4">
    <source>
        <dbReference type="ARBA" id="ARBA00012827"/>
    </source>
</evidence>
<name>A0A0G0LJY2_9BACT</name>
<dbReference type="EMBL" id="LBVP01000025">
    <property type="protein sequence ID" value="KKQ88260.1"/>
    <property type="molecule type" value="Genomic_DNA"/>
</dbReference>
<dbReference type="InterPro" id="IPR026017">
    <property type="entry name" value="Lumazine-bd_dom"/>
</dbReference>
<protein>
    <recommendedName>
        <fullName evidence="5 9">Riboflavin synthase</fullName>
        <ecNumber evidence="4 9">2.5.1.9</ecNumber>
    </recommendedName>
</protein>
<comment type="function">
    <text evidence="2">Catalyzes the dismutation of two molecules of 6,7-dimethyl-8-ribityllumazine, resulting in the formation of riboflavin and 5-amino-6-(D-ribitylamino)uracil.</text>
</comment>
<evidence type="ECO:0000256" key="6">
    <source>
        <dbReference type="ARBA" id="ARBA00022619"/>
    </source>
</evidence>
<evidence type="ECO:0000256" key="1">
    <source>
        <dbReference type="ARBA" id="ARBA00000968"/>
    </source>
</evidence>
<gene>
    <name evidence="12" type="ORF">UT12_C0025G0007</name>
</gene>
<dbReference type="PANTHER" id="PTHR21098">
    <property type="entry name" value="RIBOFLAVIN SYNTHASE ALPHA CHAIN"/>
    <property type="match status" value="1"/>
</dbReference>
<evidence type="ECO:0000313" key="12">
    <source>
        <dbReference type="EMBL" id="KKQ88260.1"/>
    </source>
</evidence>
<dbReference type="NCBIfam" id="NF006767">
    <property type="entry name" value="PRK09289.1"/>
    <property type="match status" value="1"/>
</dbReference>
<feature type="domain" description="Lumazine-binding" evidence="11">
    <location>
        <begin position="97"/>
        <end position="193"/>
    </location>
</feature>
<dbReference type="AlphaFoldDB" id="A0A0G0LJY2"/>
<evidence type="ECO:0000256" key="10">
    <source>
        <dbReference type="PROSITE-ProRule" id="PRU00524"/>
    </source>
</evidence>